<protein>
    <submittedName>
        <fullName evidence="2">ABATE domain-containing protein</fullName>
    </submittedName>
</protein>
<dbReference type="Gene3D" id="1.10.3300.10">
    <property type="entry name" value="Jann2411-like domain"/>
    <property type="match status" value="1"/>
</dbReference>
<proteinExistence type="predicted"/>
<name>A0A7Y7B6Z4_STRMO</name>
<organism evidence="2 3">
    <name type="scientific">Streptomyces morookaense</name>
    <name type="common">Streptoverticillium morookaense</name>
    <dbReference type="NCBI Taxonomy" id="1970"/>
    <lineage>
        <taxon>Bacteria</taxon>
        <taxon>Bacillati</taxon>
        <taxon>Actinomycetota</taxon>
        <taxon>Actinomycetes</taxon>
        <taxon>Kitasatosporales</taxon>
        <taxon>Streptomycetaceae</taxon>
        <taxon>Streptomyces</taxon>
    </lineage>
</organism>
<evidence type="ECO:0000313" key="3">
    <source>
        <dbReference type="Proteomes" id="UP000587462"/>
    </source>
</evidence>
<sequence length="194" mass="21394">MAASSDLRFDTGRLCLDLLATVGGRLSTSPVERLDGVARLVTWLHRTGLLPAGQEADVDAAWLQDFKALRGRLHRIVHSELRGGQAAAHDIDELNRTAAARRPAEVLTRDTDGTLLRRLAEPVRCDRLLAVVAEDAIRLLGSDERKDLRICAGPTCDLVYLDTSRGRRRRWCSPAACGNRHYVAAHRARKAETA</sequence>
<dbReference type="RefSeq" id="WP_171083841.1">
    <property type="nucleotide sequence ID" value="NZ_BNBU01000004.1"/>
</dbReference>
<dbReference type="InterPro" id="IPR021005">
    <property type="entry name" value="Znf_CGNR"/>
</dbReference>
<dbReference type="Pfam" id="PF11706">
    <property type="entry name" value="zf-CGNR"/>
    <property type="match status" value="1"/>
</dbReference>
<feature type="domain" description="Zinc finger CGNR" evidence="1">
    <location>
        <begin position="148"/>
        <end position="190"/>
    </location>
</feature>
<evidence type="ECO:0000259" key="1">
    <source>
        <dbReference type="Pfam" id="PF11706"/>
    </source>
</evidence>
<gene>
    <name evidence="2" type="ORF">HG542_21305</name>
</gene>
<dbReference type="Proteomes" id="UP000587462">
    <property type="component" value="Unassembled WGS sequence"/>
</dbReference>
<keyword evidence="3" id="KW-1185">Reference proteome</keyword>
<dbReference type="PANTHER" id="PTHR35525">
    <property type="entry name" value="BLL6575 PROTEIN"/>
    <property type="match status" value="1"/>
</dbReference>
<reference evidence="2 3" key="1">
    <citation type="submission" date="2020-04" db="EMBL/GenBank/DDBJ databases">
        <title>Draft Genome Sequence of Streptomyces morookaense DSM 40503, an 8-azaguanine-producing strain.</title>
        <authorList>
            <person name="Qi J."/>
            <person name="Gao J.-M."/>
        </authorList>
    </citation>
    <scope>NUCLEOTIDE SEQUENCE [LARGE SCALE GENOMIC DNA]</scope>
    <source>
        <strain evidence="2 3">DSM 40503</strain>
    </source>
</reference>
<dbReference type="AlphaFoldDB" id="A0A7Y7B6Z4"/>
<dbReference type="Pfam" id="PF07336">
    <property type="entry name" value="ABATE"/>
    <property type="match status" value="1"/>
</dbReference>
<dbReference type="PANTHER" id="PTHR35525:SF3">
    <property type="entry name" value="BLL6575 PROTEIN"/>
    <property type="match status" value="1"/>
</dbReference>
<dbReference type="InterPro" id="IPR023286">
    <property type="entry name" value="ABATE_dom_sf"/>
</dbReference>
<accession>A0A7Y7B6Z4</accession>
<dbReference type="EMBL" id="JABBXF010000047">
    <property type="protein sequence ID" value="NVK80180.1"/>
    <property type="molecule type" value="Genomic_DNA"/>
</dbReference>
<dbReference type="InterPro" id="IPR010852">
    <property type="entry name" value="ABATE"/>
</dbReference>
<dbReference type="SUPFAM" id="SSF160904">
    <property type="entry name" value="Jann2411-like"/>
    <property type="match status" value="1"/>
</dbReference>
<evidence type="ECO:0000313" key="2">
    <source>
        <dbReference type="EMBL" id="NVK80180.1"/>
    </source>
</evidence>
<comment type="caution">
    <text evidence="2">The sequence shown here is derived from an EMBL/GenBank/DDBJ whole genome shotgun (WGS) entry which is preliminary data.</text>
</comment>